<name>A0A8H3J963_9LECA</name>
<proteinExistence type="predicted"/>
<organism evidence="2 3">
    <name type="scientific">Alectoria fallacina</name>
    <dbReference type="NCBI Taxonomy" id="1903189"/>
    <lineage>
        <taxon>Eukaryota</taxon>
        <taxon>Fungi</taxon>
        <taxon>Dikarya</taxon>
        <taxon>Ascomycota</taxon>
        <taxon>Pezizomycotina</taxon>
        <taxon>Lecanoromycetes</taxon>
        <taxon>OSLEUM clade</taxon>
        <taxon>Lecanoromycetidae</taxon>
        <taxon>Lecanorales</taxon>
        <taxon>Lecanorineae</taxon>
        <taxon>Parmeliaceae</taxon>
        <taxon>Alectoria</taxon>
    </lineage>
</organism>
<evidence type="ECO:0000313" key="3">
    <source>
        <dbReference type="Proteomes" id="UP000664203"/>
    </source>
</evidence>
<sequence>MFQPHRFLAYLSLCIFIFHFSPPLTNSSPAHRLLSPPSSSNLQIQNTTLLSPPPTAPKPSLHTVTTTTTSAGQEIFPIPNSALTLALHPKGGVSPGSVESILLTADSWVARKMSIFGPEGSADFTWEYGTGERPYTRLIVWSFGRDAFTWAQLKTIIDGLWLFLVDMMNEQYTYWEVYDGEVGEESQIGAGTIVDAGLLLGKALVGAASSNITFKKAK</sequence>
<keyword evidence="3" id="KW-1185">Reference proteome</keyword>
<reference evidence="2" key="1">
    <citation type="submission" date="2021-03" db="EMBL/GenBank/DDBJ databases">
        <authorList>
            <person name="Tagirdzhanova G."/>
        </authorList>
    </citation>
    <scope>NUCLEOTIDE SEQUENCE</scope>
</reference>
<evidence type="ECO:0000256" key="1">
    <source>
        <dbReference type="SAM" id="SignalP"/>
    </source>
</evidence>
<comment type="caution">
    <text evidence="2">The sequence shown here is derived from an EMBL/GenBank/DDBJ whole genome shotgun (WGS) entry which is preliminary data.</text>
</comment>
<feature type="signal peptide" evidence="1">
    <location>
        <begin position="1"/>
        <end position="27"/>
    </location>
</feature>
<accession>A0A8H3J963</accession>
<feature type="chain" id="PRO_5034567820" evidence="1">
    <location>
        <begin position="28"/>
        <end position="218"/>
    </location>
</feature>
<dbReference type="OrthoDB" id="10420254at2759"/>
<dbReference type="Proteomes" id="UP000664203">
    <property type="component" value="Unassembled WGS sequence"/>
</dbReference>
<dbReference type="EMBL" id="CAJPDR010000806">
    <property type="protein sequence ID" value="CAF9942764.1"/>
    <property type="molecule type" value="Genomic_DNA"/>
</dbReference>
<protein>
    <submittedName>
        <fullName evidence="2">Uncharacterized protein</fullName>
    </submittedName>
</protein>
<evidence type="ECO:0000313" key="2">
    <source>
        <dbReference type="EMBL" id="CAF9942764.1"/>
    </source>
</evidence>
<gene>
    <name evidence="2" type="ORF">ALECFALPRED_010007</name>
</gene>
<dbReference type="AlphaFoldDB" id="A0A8H3J963"/>
<keyword evidence="1" id="KW-0732">Signal</keyword>